<reference evidence="6 7" key="1">
    <citation type="submission" date="2018-07" db="EMBL/GenBank/DDBJ databases">
        <title>Oceanihabitans testaceum sp. nov., isolated from marine sediment.</title>
        <authorList>
            <person name="Li C.-M."/>
        </authorList>
    </citation>
    <scope>NUCLEOTIDE SEQUENCE [LARGE SCALE GENOMIC DNA]</scope>
    <source>
        <strain evidence="6 7">S9-10</strain>
    </source>
</reference>
<dbReference type="PANTHER" id="PTHR24567">
    <property type="entry name" value="CRP FAMILY TRANSCRIPTIONAL REGULATORY PROTEIN"/>
    <property type="match status" value="1"/>
</dbReference>
<dbReference type="SUPFAM" id="SSF46785">
    <property type="entry name" value="Winged helix' DNA-binding domain"/>
    <property type="match status" value="1"/>
</dbReference>
<dbReference type="Proteomes" id="UP000252249">
    <property type="component" value="Unassembled WGS sequence"/>
</dbReference>
<dbReference type="InterPro" id="IPR018490">
    <property type="entry name" value="cNMP-bd_dom_sf"/>
</dbReference>
<dbReference type="GO" id="GO:0003700">
    <property type="term" value="F:DNA-binding transcription factor activity"/>
    <property type="evidence" value="ECO:0007669"/>
    <property type="project" value="TreeGrafter"/>
</dbReference>
<evidence type="ECO:0000313" key="7">
    <source>
        <dbReference type="Proteomes" id="UP000252249"/>
    </source>
</evidence>
<name>A0A368P763_9FLAO</name>
<dbReference type="GO" id="GO:0005829">
    <property type="term" value="C:cytosol"/>
    <property type="evidence" value="ECO:0007669"/>
    <property type="project" value="TreeGrafter"/>
</dbReference>
<dbReference type="RefSeq" id="WP_113965999.1">
    <property type="nucleotide sequence ID" value="NZ_JAWVXR010000002.1"/>
</dbReference>
<dbReference type="Pfam" id="PF13545">
    <property type="entry name" value="HTH_Crp_2"/>
    <property type="match status" value="1"/>
</dbReference>
<dbReference type="AlphaFoldDB" id="A0A368P763"/>
<dbReference type="InterPro" id="IPR050397">
    <property type="entry name" value="Env_Response_Regulators"/>
</dbReference>
<comment type="caution">
    <text evidence="6">The sequence shown here is derived from an EMBL/GenBank/DDBJ whole genome shotgun (WGS) entry which is preliminary data.</text>
</comment>
<evidence type="ECO:0000256" key="2">
    <source>
        <dbReference type="ARBA" id="ARBA00023125"/>
    </source>
</evidence>
<dbReference type="GO" id="GO:0003677">
    <property type="term" value="F:DNA binding"/>
    <property type="evidence" value="ECO:0007669"/>
    <property type="project" value="UniProtKB-KW"/>
</dbReference>
<feature type="domain" description="Cyclic nucleotide-binding" evidence="4">
    <location>
        <begin position="22"/>
        <end position="143"/>
    </location>
</feature>
<feature type="domain" description="HTH crp-type" evidence="5">
    <location>
        <begin position="157"/>
        <end position="226"/>
    </location>
</feature>
<dbReference type="InterPro" id="IPR036390">
    <property type="entry name" value="WH_DNA-bd_sf"/>
</dbReference>
<evidence type="ECO:0000313" key="6">
    <source>
        <dbReference type="EMBL" id="RCU57629.1"/>
    </source>
</evidence>
<protein>
    <submittedName>
        <fullName evidence="6">Crp/Fnr family transcriptional regulator</fullName>
    </submittedName>
</protein>
<dbReference type="Pfam" id="PF00027">
    <property type="entry name" value="cNMP_binding"/>
    <property type="match status" value="1"/>
</dbReference>
<evidence type="ECO:0000256" key="1">
    <source>
        <dbReference type="ARBA" id="ARBA00023015"/>
    </source>
</evidence>
<sequence length="239" mass="28182">MKPNINNFDCNSHFNTLRNNKLFNHASNESINALLNQCRLETFEKGECIINKKKTLYKFYYMINGKIKVFNLNQETDKHYTLFLLLKDDVFDVFSLISKHQHNVCYEVLEDTELLVFSCETIREWLLKNPIILNELFKYTIQKLQVLEYHLLDLGTNGLLVRLANLLLENYNINTQQIENINNLTHKELAELIGTTRAVFNRHIQALKKEGIIRIERKNIYVIDVKLLIEKSSKSNFID</sequence>
<dbReference type="InterPro" id="IPR012318">
    <property type="entry name" value="HTH_CRP"/>
</dbReference>
<evidence type="ECO:0000259" key="4">
    <source>
        <dbReference type="PROSITE" id="PS50042"/>
    </source>
</evidence>
<proteinExistence type="predicted"/>
<dbReference type="SUPFAM" id="SSF51206">
    <property type="entry name" value="cAMP-binding domain-like"/>
    <property type="match status" value="1"/>
</dbReference>
<dbReference type="PROSITE" id="PS50042">
    <property type="entry name" value="CNMP_BINDING_3"/>
    <property type="match status" value="1"/>
</dbReference>
<dbReference type="InterPro" id="IPR036388">
    <property type="entry name" value="WH-like_DNA-bd_sf"/>
</dbReference>
<gene>
    <name evidence="6" type="ORF">DU428_07495</name>
</gene>
<keyword evidence="1" id="KW-0805">Transcription regulation</keyword>
<keyword evidence="7" id="KW-1185">Reference proteome</keyword>
<organism evidence="6 7">
    <name type="scientific">Oceanihabitans sediminis</name>
    <dbReference type="NCBI Taxonomy" id="1812012"/>
    <lineage>
        <taxon>Bacteria</taxon>
        <taxon>Pseudomonadati</taxon>
        <taxon>Bacteroidota</taxon>
        <taxon>Flavobacteriia</taxon>
        <taxon>Flavobacteriales</taxon>
        <taxon>Flavobacteriaceae</taxon>
        <taxon>Oceanihabitans</taxon>
    </lineage>
</organism>
<dbReference type="InterPro" id="IPR014710">
    <property type="entry name" value="RmlC-like_jellyroll"/>
</dbReference>
<dbReference type="OrthoDB" id="1426605at2"/>
<keyword evidence="3" id="KW-0804">Transcription</keyword>
<dbReference type="InterPro" id="IPR000595">
    <property type="entry name" value="cNMP-bd_dom"/>
</dbReference>
<dbReference type="CDD" id="cd00038">
    <property type="entry name" value="CAP_ED"/>
    <property type="match status" value="1"/>
</dbReference>
<evidence type="ECO:0000256" key="3">
    <source>
        <dbReference type="ARBA" id="ARBA00023163"/>
    </source>
</evidence>
<dbReference type="PANTHER" id="PTHR24567:SF26">
    <property type="entry name" value="REGULATORY PROTEIN YEIL"/>
    <property type="match status" value="1"/>
</dbReference>
<keyword evidence="2" id="KW-0238">DNA-binding</keyword>
<dbReference type="EMBL" id="QPIG01000002">
    <property type="protein sequence ID" value="RCU57629.1"/>
    <property type="molecule type" value="Genomic_DNA"/>
</dbReference>
<accession>A0A368P763</accession>
<evidence type="ECO:0000259" key="5">
    <source>
        <dbReference type="PROSITE" id="PS51063"/>
    </source>
</evidence>
<dbReference type="SMART" id="SM00419">
    <property type="entry name" value="HTH_CRP"/>
    <property type="match status" value="1"/>
</dbReference>
<dbReference type="Gene3D" id="2.60.120.10">
    <property type="entry name" value="Jelly Rolls"/>
    <property type="match status" value="1"/>
</dbReference>
<dbReference type="Gene3D" id="1.10.10.10">
    <property type="entry name" value="Winged helix-like DNA-binding domain superfamily/Winged helix DNA-binding domain"/>
    <property type="match status" value="1"/>
</dbReference>
<dbReference type="PROSITE" id="PS51063">
    <property type="entry name" value="HTH_CRP_2"/>
    <property type="match status" value="1"/>
</dbReference>